<evidence type="ECO:0000256" key="6">
    <source>
        <dbReference type="SAM" id="Phobius"/>
    </source>
</evidence>
<dbReference type="GO" id="GO:0005506">
    <property type="term" value="F:iron ion binding"/>
    <property type="evidence" value="ECO:0007669"/>
    <property type="project" value="InterPro"/>
</dbReference>
<dbReference type="PANTHER" id="PTHR46300:SF11">
    <property type="entry name" value="OXIDOREDUCTASE, PUTATIVE-RELATED"/>
    <property type="match status" value="1"/>
</dbReference>
<sequence length="525" mass="58973">MGLLQQDSTVSKIVFNTPGGATTITLGVAAGIWLLLSSLKHISNPKIDLKTIPSPKGAYPYFGHLPLLGEIPSLQFSKWHKELGPLISVKMGVKQWISISDANLAHQILGIDTTVTANRPHTTFLCDYHALKDNGIAGANPSTQWKKTRAATLQILSPRNREHLDKLHGPDADLLIETLVNTTARDGSVAVSDPLHFTSLNVIFATCFGRRAESVDDPVFKEVSYLMNQTGKRSSPAEEISTFLPVMAIMDILFRKKKDMHKFIYERRNPAFERYIKASLEEDVDCFAKSLLEMEDINNHDNVIVTLADLIIAGTDTTAVMLEWSMIILCHYPEVQKTMREEIGKFVSEHGRLPTFDERESVPYSISVQKECMRFRPITYFGLPHEASQDIEVNGYLIPKGASIVCDMRALHRDPALFLDPDTFIPDRYVNERSKPMYTSANMGPEMRDHYNFGFGRRVCPGAYLAELEIFNVWVRLYSRCLVEPAKDAFGLPVYPDLDDIYNAGITSKPGSSTLRIIKYKDALL</sequence>
<dbReference type="InterPro" id="IPR002401">
    <property type="entry name" value="Cyt_P450_E_grp-I"/>
</dbReference>
<dbReference type="InterPro" id="IPR017972">
    <property type="entry name" value="Cyt_P450_CS"/>
</dbReference>
<keyword evidence="2 5" id="KW-0560">Oxidoreductase</keyword>
<keyword evidence="6" id="KW-0472">Membrane</keyword>
<reference evidence="7" key="2">
    <citation type="submission" date="2023-02" db="EMBL/GenBank/DDBJ databases">
        <authorList>
            <consortium name="DOE Joint Genome Institute"/>
            <person name="Mondo S.J."/>
            <person name="Chang Y."/>
            <person name="Wang Y."/>
            <person name="Ahrendt S."/>
            <person name="Andreopoulos W."/>
            <person name="Barry K."/>
            <person name="Beard J."/>
            <person name="Benny G.L."/>
            <person name="Blankenship S."/>
            <person name="Bonito G."/>
            <person name="Cuomo C."/>
            <person name="Desiro A."/>
            <person name="Gervers K.A."/>
            <person name="Hundley H."/>
            <person name="Kuo A."/>
            <person name="LaButti K."/>
            <person name="Lang B.F."/>
            <person name="Lipzen A."/>
            <person name="O'Donnell K."/>
            <person name="Pangilinan J."/>
            <person name="Reynolds N."/>
            <person name="Sandor L."/>
            <person name="Smith M.W."/>
            <person name="Tsang A."/>
            <person name="Grigoriev I.V."/>
            <person name="Stajich J.E."/>
            <person name="Spatafora J.W."/>
        </authorList>
    </citation>
    <scope>NUCLEOTIDE SEQUENCE</scope>
    <source>
        <strain evidence="7">RSA 2281</strain>
    </source>
</reference>
<keyword evidence="6" id="KW-0812">Transmembrane</keyword>
<dbReference type="InterPro" id="IPR050364">
    <property type="entry name" value="Cytochrome_P450_fung"/>
</dbReference>
<dbReference type="PRINTS" id="PR00463">
    <property type="entry name" value="EP450I"/>
</dbReference>
<evidence type="ECO:0000256" key="3">
    <source>
        <dbReference type="ARBA" id="ARBA00023004"/>
    </source>
</evidence>
<dbReference type="InterPro" id="IPR036396">
    <property type="entry name" value="Cyt_P450_sf"/>
</dbReference>
<keyword evidence="3 4" id="KW-0408">Iron</keyword>
<evidence type="ECO:0000256" key="1">
    <source>
        <dbReference type="ARBA" id="ARBA00022723"/>
    </source>
</evidence>
<comment type="similarity">
    <text evidence="5">Belongs to the cytochrome P450 family.</text>
</comment>
<comment type="cofactor">
    <cofactor evidence="4">
        <name>heme</name>
        <dbReference type="ChEBI" id="CHEBI:30413"/>
    </cofactor>
</comment>
<keyword evidence="5" id="KW-0503">Monooxygenase</keyword>
<keyword evidence="1 4" id="KW-0479">Metal-binding</keyword>
<gene>
    <name evidence="7" type="ORF">BDA99DRAFT_481293</name>
</gene>
<feature type="transmembrane region" description="Helical" evidence="6">
    <location>
        <begin position="13"/>
        <end position="36"/>
    </location>
</feature>
<dbReference type="Proteomes" id="UP001209540">
    <property type="component" value="Unassembled WGS sequence"/>
</dbReference>
<dbReference type="AlphaFoldDB" id="A0AAD5KAU9"/>
<keyword evidence="6" id="KW-1133">Transmembrane helix</keyword>
<evidence type="ECO:0000256" key="5">
    <source>
        <dbReference type="RuleBase" id="RU000461"/>
    </source>
</evidence>
<dbReference type="Gene3D" id="1.10.630.10">
    <property type="entry name" value="Cytochrome P450"/>
    <property type="match status" value="1"/>
</dbReference>
<dbReference type="PANTHER" id="PTHR46300">
    <property type="entry name" value="P450, PUTATIVE (EUROFUNG)-RELATED-RELATED"/>
    <property type="match status" value="1"/>
</dbReference>
<keyword evidence="4 5" id="KW-0349">Heme</keyword>
<dbReference type="GO" id="GO:0004497">
    <property type="term" value="F:monooxygenase activity"/>
    <property type="evidence" value="ECO:0007669"/>
    <property type="project" value="UniProtKB-KW"/>
</dbReference>
<name>A0AAD5KAU9_9FUNG</name>
<evidence type="ECO:0000256" key="2">
    <source>
        <dbReference type="ARBA" id="ARBA00023002"/>
    </source>
</evidence>
<organism evidence="7 8">
    <name type="scientific">Phascolomyces articulosus</name>
    <dbReference type="NCBI Taxonomy" id="60185"/>
    <lineage>
        <taxon>Eukaryota</taxon>
        <taxon>Fungi</taxon>
        <taxon>Fungi incertae sedis</taxon>
        <taxon>Mucoromycota</taxon>
        <taxon>Mucoromycotina</taxon>
        <taxon>Mucoromycetes</taxon>
        <taxon>Mucorales</taxon>
        <taxon>Lichtheimiaceae</taxon>
        <taxon>Phascolomyces</taxon>
    </lineage>
</organism>
<dbReference type="PROSITE" id="PS00086">
    <property type="entry name" value="CYTOCHROME_P450"/>
    <property type="match status" value="1"/>
</dbReference>
<feature type="binding site" description="axial binding residue" evidence="4">
    <location>
        <position position="460"/>
    </location>
    <ligand>
        <name>heme</name>
        <dbReference type="ChEBI" id="CHEBI:30413"/>
    </ligand>
    <ligandPart>
        <name>Fe</name>
        <dbReference type="ChEBI" id="CHEBI:18248"/>
    </ligandPart>
</feature>
<dbReference type="EMBL" id="JAIXMP010000012">
    <property type="protein sequence ID" value="KAI9264097.1"/>
    <property type="molecule type" value="Genomic_DNA"/>
</dbReference>
<dbReference type="GO" id="GO:0016705">
    <property type="term" value="F:oxidoreductase activity, acting on paired donors, with incorporation or reduction of molecular oxygen"/>
    <property type="evidence" value="ECO:0007669"/>
    <property type="project" value="InterPro"/>
</dbReference>
<dbReference type="GO" id="GO:0020037">
    <property type="term" value="F:heme binding"/>
    <property type="evidence" value="ECO:0007669"/>
    <property type="project" value="InterPro"/>
</dbReference>
<dbReference type="InterPro" id="IPR001128">
    <property type="entry name" value="Cyt_P450"/>
</dbReference>
<evidence type="ECO:0000256" key="4">
    <source>
        <dbReference type="PIRSR" id="PIRSR602401-1"/>
    </source>
</evidence>
<protein>
    <submittedName>
        <fullName evidence="7">Cytochrome P450</fullName>
    </submittedName>
</protein>
<evidence type="ECO:0000313" key="8">
    <source>
        <dbReference type="Proteomes" id="UP001209540"/>
    </source>
</evidence>
<dbReference type="SUPFAM" id="SSF48264">
    <property type="entry name" value="Cytochrome P450"/>
    <property type="match status" value="1"/>
</dbReference>
<dbReference type="Pfam" id="PF00067">
    <property type="entry name" value="p450"/>
    <property type="match status" value="1"/>
</dbReference>
<proteinExistence type="inferred from homology"/>
<dbReference type="PRINTS" id="PR00385">
    <property type="entry name" value="P450"/>
</dbReference>
<keyword evidence="8" id="KW-1185">Reference proteome</keyword>
<comment type="caution">
    <text evidence="7">The sequence shown here is derived from an EMBL/GenBank/DDBJ whole genome shotgun (WGS) entry which is preliminary data.</text>
</comment>
<reference evidence="7" key="1">
    <citation type="journal article" date="2022" name="IScience">
        <title>Evolution of zygomycete secretomes and the origins of terrestrial fungal ecologies.</title>
        <authorList>
            <person name="Chang Y."/>
            <person name="Wang Y."/>
            <person name="Mondo S."/>
            <person name="Ahrendt S."/>
            <person name="Andreopoulos W."/>
            <person name="Barry K."/>
            <person name="Beard J."/>
            <person name="Benny G.L."/>
            <person name="Blankenship S."/>
            <person name="Bonito G."/>
            <person name="Cuomo C."/>
            <person name="Desiro A."/>
            <person name="Gervers K.A."/>
            <person name="Hundley H."/>
            <person name="Kuo A."/>
            <person name="LaButti K."/>
            <person name="Lang B.F."/>
            <person name="Lipzen A."/>
            <person name="O'Donnell K."/>
            <person name="Pangilinan J."/>
            <person name="Reynolds N."/>
            <person name="Sandor L."/>
            <person name="Smith M.E."/>
            <person name="Tsang A."/>
            <person name="Grigoriev I.V."/>
            <person name="Stajich J.E."/>
            <person name="Spatafora J.W."/>
        </authorList>
    </citation>
    <scope>NUCLEOTIDE SEQUENCE</scope>
    <source>
        <strain evidence="7">RSA 2281</strain>
    </source>
</reference>
<evidence type="ECO:0000313" key="7">
    <source>
        <dbReference type="EMBL" id="KAI9264097.1"/>
    </source>
</evidence>
<accession>A0AAD5KAU9</accession>